<proteinExistence type="predicted"/>
<dbReference type="InterPro" id="IPR036259">
    <property type="entry name" value="MFS_trans_sf"/>
</dbReference>
<dbReference type="PANTHER" id="PTHR23542">
    <property type="match status" value="1"/>
</dbReference>
<keyword evidence="3" id="KW-1185">Reference proteome</keyword>
<feature type="transmembrane region" description="Helical" evidence="1">
    <location>
        <begin position="233"/>
        <end position="254"/>
    </location>
</feature>
<feature type="transmembrane region" description="Helical" evidence="1">
    <location>
        <begin position="70"/>
        <end position="87"/>
    </location>
</feature>
<feature type="transmembrane region" description="Helical" evidence="1">
    <location>
        <begin position="93"/>
        <end position="116"/>
    </location>
</feature>
<feature type="transmembrane region" description="Helical" evidence="1">
    <location>
        <begin position="261"/>
        <end position="281"/>
    </location>
</feature>
<feature type="transmembrane region" description="Helical" evidence="1">
    <location>
        <begin position="159"/>
        <end position="178"/>
    </location>
</feature>
<comment type="caution">
    <text evidence="2">The sequence shown here is derived from an EMBL/GenBank/DDBJ whole genome shotgun (WGS) entry which is preliminary data.</text>
</comment>
<dbReference type="EMBL" id="JAGSOV010000061">
    <property type="protein sequence ID" value="MCO1659034.1"/>
    <property type="molecule type" value="Genomic_DNA"/>
</dbReference>
<dbReference type="Gene3D" id="1.20.1250.20">
    <property type="entry name" value="MFS general substrate transporter like domains"/>
    <property type="match status" value="1"/>
</dbReference>
<dbReference type="Pfam" id="PF07690">
    <property type="entry name" value="MFS_1"/>
    <property type="match status" value="1"/>
</dbReference>
<name>A0ABT1A7Q2_9PSEU</name>
<feature type="transmembrane region" description="Helical" evidence="1">
    <location>
        <begin position="287"/>
        <end position="310"/>
    </location>
</feature>
<dbReference type="InterPro" id="IPR011701">
    <property type="entry name" value="MFS"/>
</dbReference>
<keyword evidence="1" id="KW-1133">Transmembrane helix</keyword>
<keyword evidence="1" id="KW-0812">Transmembrane</keyword>
<dbReference type="SUPFAM" id="SSF103473">
    <property type="entry name" value="MFS general substrate transporter"/>
    <property type="match status" value="1"/>
</dbReference>
<evidence type="ECO:0000313" key="2">
    <source>
        <dbReference type="EMBL" id="MCO1659034.1"/>
    </source>
</evidence>
<keyword evidence="1" id="KW-0472">Membrane</keyword>
<dbReference type="RefSeq" id="WP_252443615.1">
    <property type="nucleotide sequence ID" value="NZ_JAGSOV010000061.1"/>
</dbReference>
<accession>A0ABT1A7Q2</accession>
<protein>
    <submittedName>
        <fullName evidence="2">MFS transporter</fullName>
    </submittedName>
</protein>
<feature type="transmembrane region" description="Helical" evidence="1">
    <location>
        <begin position="322"/>
        <end position="341"/>
    </location>
</feature>
<reference evidence="2" key="1">
    <citation type="submission" date="2021-04" db="EMBL/GenBank/DDBJ databases">
        <title>Pseudonocardia sp. nov., isolated from sandy soil of mangrove forest.</title>
        <authorList>
            <person name="Zan Z."/>
            <person name="Huang R."/>
            <person name="Liu W."/>
        </authorList>
    </citation>
    <scope>NUCLEOTIDE SEQUENCE</scope>
    <source>
        <strain evidence="2">S2-4</strain>
    </source>
</reference>
<feature type="transmembrane region" description="Helical" evidence="1">
    <location>
        <begin position="199"/>
        <end position="221"/>
    </location>
</feature>
<feature type="transmembrane region" description="Helical" evidence="1">
    <location>
        <begin position="37"/>
        <end position="58"/>
    </location>
</feature>
<evidence type="ECO:0000256" key="1">
    <source>
        <dbReference type="SAM" id="Phobius"/>
    </source>
</evidence>
<evidence type="ECO:0000313" key="3">
    <source>
        <dbReference type="Proteomes" id="UP001165283"/>
    </source>
</evidence>
<gene>
    <name evidence="2" type="ORF">KDL28_28590</name>
</gene>
<dbReference type="Proteomes" id="UP001165283">
    <property type="component" value="Unassembled WGS sequence"/>
</dbReference>
<organism evidence="2 3">
    <name type="scientific">Pseudonocardia humida</name>
    <dbReference type="NCBI Taxonomy" id="2800819"/>
    <lineage>
        <taxon>Bacteria</taxon>
        <taxon>Bacillati</taxon>
        <taxon>Actinomycetota</taxon>
        <taxon>Actinomycetes</taxon>
        <taxon>Pseudonocardiales</taxon>
        <taxon>Pseudonocardiaceae</taxon>
        <taxon>Pseudonocardia</taxon>
    </lineage>
</organism>
<sequence>MNVSARILIAVASLASLPVAMRPLLIVLLGEHNTGSYAAAGTASGAAALGFAGTAAAWARALPRFGDARVLLVAAAAASAAGAALAATTEPTAFVLMAGLCGVVTPPVTSSVRAMLPTLLPPDALTRGYAANAVGQEVVYVAGPLWVTAWSALSGPRAALLASVLTGAAALALVAALVPRSRPDAPANAPGRSPLAASGVRVLGAVYLAYWVCMGAMWVLVPAFAAHSGYPEQAGLLVTVWSVGSLAGGLLLAARRRSVRLPVAYPALLAVLFATSLPLVLPTVPAQMAVAIGIFGMGLAPWLAVSDELVGHAAPAGRAGEAYGWLASIGQLGGAVGSAVAGQLADRHGGGPAFLVVSAALGVGLAVALLGRRALPAGPPDRVR</sequence>
<dbReference type="PANTHER" id="PTHR23542:SF1">
    <property type="entry name" value="MAJOR FACILITATOR SUPERFAMILY (MFS) PROFILE DOMAIN-CONTAINING PROTEIN"/>
    <property type="match status" value="1"/>
</dbReference>
<feature type="transmembrane region" description="Helical" evidence="1">
    <location>
        <begin position="353"/>
        <end position="375"/>
    </location>
</feature>
<feature type="transmembrane region" description="Helical" evidence="1">
    <location>
        <begin position="128"/>
        <end position="147"/>
    </location>
</feature>